<keyword evidence="2" id="KW-0472">Membrane</keyword>
<dbReference type="PROSITE" id="PS00409">
    <property type="entry name" value="PROKAR_NTER_METHYL"/>
    <property type="match status" value="1"/>
</dbReference>
<accession>K2GFX5</accession>
<reference evidence="3" key="1">
    <citation type="journal article" date="2012" name="Science">
        <title>Fermentation, hydrogen, and sulfur metabolism in multiple uncultivated bacterial phyla.</title>
        <authorList>
            <person name="Wrighton K.C."/>
            <person name="Thomas B.C."/>
            <person name="Sharon I."/>
            <person name="Miller C.S."/>
            <person name="Castelle C.J."/>
            <person name="VerBerkmoes N.C."/>
            <person name="Wilkins M.J."/>
            <person name="Hettich R.L."/>
            <person name="Lipton M.S."/>
            <person name="Williams K.H."/>
            <person name="Long P.E."/>
            <person name="Banfield J.F."/>
        </authorList>
    </citation>
    <scope>NUCLEOTIDE SEQUENCE [LARGE SCALE GENOMIC DNA]</scope>
</reference>
<dbReference type="GO" id="GO:0015627">
    <property type="term" value="C:type II protein secretion system complex"/>
    <property type="evidence" value="ECO:0007669"/>
    <property type="project" value="InterPro"/>
</dbReference>
<dbReference type="NCBIfam" id="TIGR02532">
    <property type="entry name" value="IV_pilin_GFxxxE"/>
    <property type="match status" value="1"/>
</dbReference>
<comment type="caution">
    <text evidence="3">The sequence shown here is derived from an EMBL/GenBank/DDBJ whole genome shotgun (WGS) entry which is preliminary data.</text>
</comment>
<name>K2GFX5_9BACT</name>
<evidence type="ECO:0000256" key="2">
    <source>
        <dbReference type="SAM" id="Phobius"/>
    </source>
</evidence>
<evidence type="ECO:0000256" key="1">
    <source>
        <dbReference type="ARBA" id="ARBA00022481"/>
    </source>
</evidence>
<dbReference type="PANTHER" id="PTHR30093:SF47">
    <property type="entry name" value="TYPE IV PILUS NON-CORE MINOR PILIN PILE"/>
    <property type="match status" value="1"/>
</dbReference>
<dbReference type="Pfam" id="PF07963">
    <property type="entry name" value="N_methyl"/>
    <property type="match status" value="1"/>
</dbReference>
<dbReference type="InterPro" id="IPR012902">
    <property type="entry name" value="N_methyl_site"/>
</dbReference>
<dbReference type="EMBL" id="AMFJ01000205">
    <property type="protein sequence ID" value="EKE29234.1"/>
    <property type="molecule type" value="Genomic_DNA"/>
</dbReference>
<dbReference type="PRINTS" id="PR00813">
    <property type="entry name" value="BCTERIALGSPG"/>
</dbReference>
<keyword evidence="2" id="KW-0812">Transmembrane</keyword>
<dbReference type="AlphaFoldDB" id="K2GFX5"/>
<evidence type="ECO:0008006" key="4">
    <source>
        <dbReference type="Google" id="ProtNLM"/>
    </source>
</evidence>
<sequence>MITHIKKGFTLIELLVVITIIGILATGATAVYTSQIQKARDTTRINNLEAMKSWIEQFYQDASVYPNKWAAFTGVSVYTPKFPKDPKTGEASTDTSFDMAYNVWKDTNWIEFQEYEISTWFENAWTTTSKAGGDGGGDAKRLEFWIDLNTNDTRLIGKQTVVSWVATSPLVIPTATVCVTPNSATIAACDLLSAWTNVMVIR</sequence>
<dbReference type="InterPro" id="IPR000983">
    <property type="entry name" value="Bac_GSPG_pilin"/>
</dbReference>
<dbReference type="SUPFAM" id="SSF54523">
    <property type="entry name" value="Pili subunits"/>
    <property type="match status" value="1"/>
</dbReference>
<dbReference type="Gene3D" id="3.30.700.10">
    <property type="entry name" value="Glycoprotein, Type 4 Pilin"/>
    <property type="match status" value="1"/>
</dbReference>
<gene>
    <name evidence="3" type="ORF">ACD_2C00205G0007</name>
</gene>
<feature type="transmembrane region" description="Helical" evidence="2">
    <location>
        <begin position="12"/>
        <end position="32"/>
    </location>
</feature>
<evidence type="ECO:0000313" key="3">
    <source>
        <dbReference type="EMBL" id="EKE29234.1"/>
    </source>
</evidence>
<dbReference type="InterPro" id="IPR045584">
    <property type="entry name" value="Pilin-like"/>
</dbReference>
<protein>
    <recommendedName>
        <fullName evidence="4">Prepilin-type N-terminal cleavage/methylation domain-containing protein</fullName>
    </recommendedName>
</protein>
<keyword evidence="1" id="KW-0488">Methylation</keyword>
<dbReference type="PANTHER" id="PTHR30093">
    <property type="entry name" value="GENERAL SECRETION PATHWAY PROTEIN G"/>
    <property type="match status" value="1"/>
</dbReference>
<keyword evidence="2" id="KW-1133">Transmembrane helix</keyword>
<proteinExistence type="predicted"/>
<organism evidence="3">
    <name type="scientific">uncultured bacterium</name>
    <name type="common">gcode 4</name>
    <dbReference type="NCBI Taxonomy" id="1234023"/>
    <lineage>
        <taxon>Bacteria</taxon>
        <taxon>environmental samples</taxon>
    </lineage>
</organism>
<dbReference type="GO" id="GO:0015628">
    <property type="term" value="P:protein secretion by the type II secretion system"/>
    <property type="evidence" value="ECO:0007669"/>
    <property type="project" value="InterPro"/>
</dbReference>